<sequence>MLWVRNYQYHQALACARQPVQRRLMMSKRNHLTMAGEDSTDESDMSRIHMDEERQPAQRVNTAFKTVR</sequence>
<proteinExistence type="predicted"/>
<accession>A0A0V1A4L9</accession>
<dbReference type="Proteomes" id="UP000054783">
    <property type="component" value="Unassembled WGS sequence"/>
</dbReference>
<organism evidence="2 3">
    <name type="scientific">Trichinella patagoniensis</name>
    <dbReference type="NCBI Taxonomy" id="990121"/>
    <lineage>
        <taxon>Eukaryota</taxon>
        <taxon>Metazoa</taxon>
        <taxon>Ecdysozoa</taxon>
        <taxon>Nematoda</taxon>
        <taxon>Enoplea</taxon>
        <taxon>Dorylaimia</taxon>
        <taxon>Trichinellida</taxon>
        <taxon>Trichinellidae</taxon>
        <taxon>Trichinella</taxon>
    </lineage>
</organism>
<evidence type="ECO:0000313" key="2">
    <source>
        <dbReference type="EMBL" id="KRY19799.1"/>
    </source>
</evidence>
<evidence type="ECO:0000256" key="1">
    <source>
        <dbReference type="SAM" id="MobiDB-lite"/>
    </source>
</evidence>
<keyword evidence="3" id="KW-1185">Reference proteome</keyword>
<dbReference type="AlphaFoldDB" id="A0A0V1A4L9"/>
<comment type="caution">
    <text evidence="2">The sequence shown here is derived from an EMBL/GenBank/DDBJ whole genome shotgun (WGS) entry which is preliminary data.</text>
</comment>
<reference evidence="2 3" key="1">
    <citation type="submission" date="2015-01" db="EMBL/GenBank/DDBJ databases">
        <title>Evolution of Trichinella species and genotypes.</title>
        <authorList>
            <person name="Korhonen P.K."/>
            <person name="Edoardo P."/>
            <person name="Giuseppe L.R."/>
            <person name="Gasser R.B."/>
        </authorList>
    </citation>
    <scope>NUCLEOTIDE SEQUENCE [LARGE SCALE GENOMIC DNA]</scope>
    <source>
        <strain evidence="2">ISS2496</strain>
    </source>
</reference>
<protein>
    <submittedName>
        <fullName evidence="2">Uncharacterized protein</fullName>
    </submittedName>
</protein>
<feature type="region of interest" description="Disordered" evidence="1">
    <location>
        <begin position="30"/>
        <end position="68"/>
    </location>
</feature>
<feature type="compositionally biased region" description="Basic and acidic residues" evidence="1">
    <location>
        <begin position="44"/>
        <end position="56"/>
    </location>
</feature>
<evidence type="ECO:0000313" key="3">
    <source>
        <dbReference type="Proteomes" id="UP000054783"/>
    </source>
</evidence>
<gene>
    <name evidence="2" type="ORF">T12_9699</name>
</gene>
<feature type="compositionally biased region" description="Polar residues" evidence="1">
    <location>
        <begin position="58"/>
        <end position="68"/>
    </location>
</feature>
<name>A0A0V1A4L9_9BILA</name>
<dbReference type="EMBL" id="JYDQ01000031">
    <property type="protein sequence ID" value="KRY19799.1"/>
    <property type="molecule type" value="Genomic_DNA"/>
</dbReference>